<dbReference type="CDD" id="cd09917">
    <property type="entry name" value="F-box_SF"/>
    <property type="match status" value="1"/>
</dbReference>
<dbReference type="InterPro" id="IPR036047">
    <property type="entry name" value="F-box-like_dom_sf"/>
</dbReference>
<dbReference type="InterPro" id="IPR000504">
    <property type="entry name" value="RRM_dom"/>
</dbReference>
<evidence type="ECO:0000256" key="2">
    <source>
        <dbReference type="PROSITE-ProRule" id="PRU00176"/>
    </source>
</evidence>
<dbReference type="SUPFAM" id="SSF54928">
    <property type="entry name" value="RNA-binding domain, RBD"/>
    <property type="match status" value="1"/>
</dbReference>
<reference evidence="6" key="1">
    <citation type="submission" date="2016-11" db="UniProtKB">
        <authorList>
            <consortium name="WormBaseParasite"/>
        </authorList>
    </citation>
    <scope>IDENTIFICATION</scope>
</reference>
<dbReference type="PROSITE" id="PS50102">
    <property type="entry name" value="RRM"/>
    <property type="match status" value="1"/>
</dbReference>
<sequence length="761" mass="85138">MDAYNNEKAFHSQATFKMLRRLHGHNLESQGLNNLSEAFQNFVTRVKFFSVGRLRRTWSYSALEFMKYRRLLPMIVGDEQDPGSVFDEFMDIGVDGLPFTARQVESSLEEKGICVTNVSSKVTRNQLQSFFCKFGKVQSCRIPSTKGLSAYATMPKKKLHGTCLITFKNGQSAVKAKRALPEDLLFYGQQMVVMPYITSSSSWRRTVSSPNAKMIDSESHHESFSIGKLSRTSSGSSLASTGTCSSATLASSSLSTAIPMDELPDRALTRILFFVGPLDRIRLERVNKHWLEISSKAWAQSRSLHFCEEPELLRHFNKSFLMCHAHLKAILRRCGPHIRSLSFADINHQLFDENSVLEIGALCPELTDLNLSSIAASPETLRVLSESFPKLTRIAYYGMTQTNEKAFLFLLKSMASRLRSVDFRGCSRLKGSFFTLFGTSLEEVLLDGCILLDNHVIEDLSVRCNCIHTLKLDGCKRLNDESLSLISRNFNELTTLTLCGVFPLFSNDGFKQIPRISSLQNLSLDYNTLVDDDLLSSITDNLQNLRKFTLSFAGSDCEITTNGLCLLAKLKNLEELDLSGLAALNNQVLKSICNNGCVELQRIVLKNCSYLGDDGIVELGNLIKLEKVDLSGCILVSNESILKLCALFKDELNPLANPVKIIIGGTICEPHKIRRPRGSRVVLDQADNSSLNLSYLTSFVDENDLFNMDEDDEFRILSAHRDFISNALQTEEDDFPVGDDPKKILAWAEREAAGLGLFNKE</sequence>
<evidence type="ECO:0000259" key="3">
    <source>
        <dbReference type="PROSITE" id="PS50102"/>
    </source>
</evidence>
<dbReference type="PANTHER" id="PTHR13318:SF105">
    <property type="entry name" value="F-BOX_LRR-REPEAT PROTEIN 3"/>
    <property type="match status" value="1"/>
</dbReference>
<dbReference type="Proteomes" id="UP000095281">
    <property type="component" value="Unplaced"/>
</dbReference>
<organism evidence="5 6">
    <name type="scientific">Meloidogyne hapla</name>
    <name type="common">Root-knot nematode worm</name>
    <dbReference type="NCBI Taxonomy" id="6305"/>
    <lineage>
        <taxon>Eukaryota</taxon>
        <taxon>Metazoa</taxon>
        <taxon>Ecdysozoa</taxon>
        <taxon>Nematoda</taxon>
        <taxon>Chromadorea</taxon>
        <taxon>Rhabditida</taxon>
        <taxon>Tylenchina</taxon>
        <taxon>Tylenchomorpha</taxon>
        <taxon>Tylenchoidea</taxon>
        <taxon>Meloidogynidae</taxon>
        <taxon>Meloidogyninae</taxon>
        <taxon>Meloidogyne</taxon>
    </lineage>
</organism>
<keyword evidence="1" id="KW-0833">Ubl conjugation pathway</keyword>
<dbReference type="Gene3D" id="3.80.10.10">
    <property type="entry name" value="Ribonuclease Inhibitor"/>
    <property type="match status" value="2"/>
</dbReference>
<dbReference type="InterPro" id="IPR032675">
    <property type="entry name" value="LRR_dom_sf"/>
</dbReference>
<evidence type="ECO:0000256" key="1">
    <source>
        <dbReference type="ARBA" id="ARBA00022786"/>
    </source>
</evidence>
<dbReference type="OMA" id="IAFQHTS"/>
<dbReference type="SMART" id="SM00367">
    <property type="entry name" value="LRR_CC"/>
    <property type="match status" value="5"/>
</dbReference>
<feature type="domain" description="RRM" evidence="3">
    <location>
        <begin position="111"/>
        <end position="193"/>
    </location>
</feature>
<dbReference type="AlphaFoldDB" id="A0A1I8BA33"/>
<dbReference type="CDD" id="cd00590">
    <property type="entry name" value="RRM_SF"/>
    <property type="match status" value="1"/>
</dbReference>
<dbReference type="InterPro" id="IPR012677">
    <property type="entry name" value="Nucleotide-bd_a/b_plait_sf"/>
</dbReference>
<dbReference type="GO" id="GO:0019005">
    <property type="term" value="C:SCF ubiquitin ligase complex"/>
    <property type="evidence" value="ECO:0007669"/>
    <property type="project" value="TreeGrafter"/>
</dbReference>
<protein>
    <submittedName>
        <fullName evidence="6">F-box domain-containing protein</fullName>
    </submittedName>
</protein>
<evidence type="ECO:0000313" key="6">
    <source>
        <dbReference type="WBParaSite" id="MhA1_Contig1782.frz3.gene9"/>
    </source>
</evidence>
<dbReference type="PANTHER" id="PTHR13318">
    <property type="entry name" value="PARTNER OF PAIRED, ISOFORM B-RELATED"/>
    <property type="match status" value="1"/>
</dbReference>
<accession>A0A1I8BA33</accession>
<dbReference type="InterPro" id="IPR001810">
    <property type="entry name" value="F-box_dom"/>
</dbReference>
<dbReference type="InterPro" id="IPR006553">
    <property type="entry name" value="Leu-rich_rpt_Cys-con_subtyp"/>
</dbReference>
<dbReference type="SUPFAM" id="SSF52047">
    <property type="entry name" value="RNI-like"/>
    <property type="match status" value="1"/>
</dbReference>
<dbReference type="GO" id="GO:0031146">
    <property type="term" value="P:SCF-dependent proteasomal ubiquitin-dependent protein catabolic process"/>
    <property type="evidence" value="ECO:0007669"/>
    <property type="project" value="TreeGrafter"/>
</dbReference>
<evidence type="ECO:0000259" key="4">
    <source>
        <dbReference type="PROSITE" id="PS50181"/>
    </source>
</evidence>
<dbReference type="GO" id="GO:0003723">
    <property type="term" value="F:RNA binding"/>
    <property type="evidence" value="ECO:0007669"/>
    <property type="project" value="UniProtKB-UniRule"/>
</dbReference>
<proteinExistence type="predicted"/>
<keyword evidence="2" id="KW-0694">RNA-binding</keyword>
<dbReference type="SMART" id="SM00360">
    <property type="entry name" value="RRM"/>
    <property type="match status" value="1"/>
</dbReference>
<evidence type="ECO:0000313" key="5">
    <source>
        <dbReference type="Proteomes" id="UP000095281"/>
    </source>
</evidence>
<name>A0A1I8BA33_MELHA</name>
<dbReference type="Gene3D" id="3.30.70.330">
    <property type="match status" value="1"/>
</dbReference>
<dbReference type="SUPFAM" id="SSF81383">
    <property type="entry name" value="F-box domain"/>
    <property type="match status" value="1"/>
</dbReference>
<dbReference type="InterPro" id="IPR035979">
    <property type="entry name" value="RBD_domain_sf"/>
</dbReference>
<feature type="domain" description="F-box" evidence="4">
    <location>
        <begin position="257"/>
        <end position="301"/>
    </location>
</feature>
<dbReference type="WBParaSite" id="MhA1_Contig1782.frz3.gene9">
    <property type="protein sequence ID" value="MhA1_Contig1782.frz3.gene9"/>
    <property type="gene ID" value="MhA1_Contig1782.frz3.gene9"/>
</dbReference>
<dbReference type="Pfam" id="PF00076">
    <property type="entry name" value="RRM_1"/>
    <property type="match status" value="1"/>
</dbReference>
<dbReference type="PROSITE" id="PS50181">
    <property type="entry name" value="FBOX"/>
    <property type="match status" value="1"/>
</dbReference>
<keyword evidence="5" id="KW-1185">Reference proteome</keyword>